<protein>
    <submittedName>
        <fullName evidence="1">Uncharacterized protein</fullName>
    </submittedName>
</protein>
<name>A0A382D3N0_9ZZZZ</name>
<accession>A0A382D3N0</accession>
<evidence type="ECO:0000313" key="1">
    <source>
        <dbReference type="EMBL" id="SVB32173.1"/>
    </source>
</evidence>
<gene>
    <name evidence="1" type="ORF">METZ01_LOCUS185027</name>
</gene>
<sequence>MNIEFNNQDSRLGYLNDKLDDLLDGINASYGQILFDELVIRLERTISDFNEEISLLTEEVKDNSDRRAEILHTLMEGQDQSPTVAQEEIAESGGIDSEVLSEWEKRLEGLS</sequence>
<proteinExistence type="predicted"/>
<reference evidence="1" key="1">
    <citation type="submission" date="2018-05" db="EMBL/GenBank/DDBJ databases">
        <authorList>
            <person name="Lanie J.A."/>
            <person name="Ng W.-L."/>
            <person name="Kazmierczak K.M."/>
            <person name="Andrzejewski T.M."/>
            <person name="Davidsen T.M."/>
            <person name="Wayne K.J."/>
            <person name="Tettelin H."/>
            <person name="Glass J.I."/>
            <person name="Rusch D."/>
            <person name="Podicherti R."/>
            <person name="Tsui H.-C.T."/>
            <person name="Winkler M.E."/>
        </authorList>
    </citation>
    <scope>NUCLEOTIDE SEQUENCE</scope>
</reference>
<organism evidence="1">
    <name type="scientific">marine metagenome</name>
    <dbReference type="NCBI Taxonomy" id="408172"/>
    <lineage>
        <taxon>unclassified sequences</taxon>
        <taxon>metagenomes</taxon>
        <taxon>ecological metagenomes</taxon>
    </lineage>
</organism>
<dbReference type="AlphaFoldDB" id="A0A382D3N0"/>
<dbReference type="EMBL" id="UINC01037133">
    <property type="protein sequence ID" value="SVB32173.1"/>
    <property type="molecule type" value="Genomic_DNA"/>
</dbReference>